<dbReference type="InterPro" id="IPR010998">
    <property type="entry name" value="Integrase_recombinase_N"/>
</dbReference>
<keyword evidence="2" id="KW-0233">DNA recombination</keyword>
<protein>
    <recommendedName>
        <fullName evidence="5">DNA breaking-rejoining enzyme</fullName>
    </recommendedName>
</protein>
<dbReference type="GO" id="GO:0015074">
    <property type="term" value="P:DNA integration"/>
    <property type="evidence" value="ECO:0007669"/>
    <property type="project" value="InterPro"/>
</dbReference>
<dbReference type="GO" id="GO:0006310">
    <property type="term" value="P:DNA recombination"/>
    <property type="evidence" value="ECO:0007669"/>
    <property type="project" value="UniProtKB-KW"/>
</dbReference>
<organism evidence="3 4">
    <name type="scientific">Lentinula detonsa</name>
    <dbReference type="NCBI Taxonomy" id="2804962"/>
    <lineage>
        <taxon>Eukaryota</taxon>
        <taxon>Fungi</taxon>
        <taxon>Dikarya</taxon>
        <taxon>Basidiomycota</taxon>
        <taxon>Agaricomycotina</taxon>
        <taxon>Agaricomycetes</taxon>
        <taxon>Agaricomycetidae</taxon>
        <taxon>Agaricales</taxon>
        <taxon>Marasmiineae</taxon>
        <taxon>Omphalotaceae</taxon>
        <taxon>Lentinula</taxon>
    </lineage>
</organism>
<evidence type="ECO:0000256" key="2">
    <source>
        <dbReference type="ARBA" id="ARBA00023172"/>
    </source>
</evidence>
<keyword evidence="1" id="KW-0238">DNA-binding</keyword>
<dbReference type="PANTHER" id="PTHR34605:SF3">
    <property type="entry name" value="P CELL-TYPE AGGLUTINATION PROTEIN MAP4-LIKE-RELATED"/>
    <property type="match status" value="1"/>
</dbReference>
<dbReference type="PANTHER" id="PTHR34605">
    <property type="entry name" value="PHAGE_INTEGRASE DOMAIN-CONTAINING PROTEIN"/>
    <property type="match status" value="1"/>
</dbReference>
<proteinExistence type="predicted"/>
<dbReference type="Gene3D" id="1.10.150.130">
    <property type="match status" value="1"/>
</dbReference>
<gene>
    <name evidence="3" type="ORF">F5890DRAFT_1561945</name>
</gene>
<dbReference type="InterPro" id="IPR052925">
    <property type="entry name" value="Phage_Integrase-like_Recomb"/>
</dbReference>
<evidence type="ECO:0000256" key="1">
    <source>
        <dbReference type="ARBA" id="ARBA00023125"/>
    </source>
</evidence>
<evidence type="ECO:0000313" key="4">
    <source>
        <dbReference type="Proteomes" id="UP001163850"/>
    </source>
</evidence>
<dbReference type="Proteomes" id="UP001163850">
    <property type="component" value="Unassembled WGS sequence"/>
</dbReference>
<evidence type="ECO:0000313" key="3">
    <source>
        <dbReference type="EMBL" id="KAJ3989352.1"/>
    </source>
</evidence>
<sequence>MTTLQGLLPHNGTVMQIPPLALCPAPHKSQKGRSIQNNQFRPNVWAADRLNAWSSPYAIQQRELLSKQLPNHIINDAFNIAEEGLSGPTKVNYAAGLLCFNQFCNKENIPEEDRMPASEILLAGFVGAFAGTVSGRTICAWLSGLRAWHILKRAPWPEKSELLGLVRRAANNQGSHHQRVRRNPVTLQHLLALRLALDLTSPFHCAIWAVALTCFWGCRRLGELTVPSETGFNPKLHFHIPWTKTTRELGADIVASANAPAVCPCDAFLLHWEKNTAVPAGYPLFSYIDKDRNPKHLTKPKFLKTVMAIWNSVKMPNVLGHSFRIGGAVELLLAGVPPHVVAAIGGWESLAFLLYWRQIEDIVVSQTSDAYQKDWDRIRHAMTDYQKQSNISNSLIDNCIRGHSVDVKQLCGGALGSVWGVSQLLSIYGWASRGQAPAKPSQLGLNNNLAF</sequence>
<dbReference type="InterPro" id="IPR013762">
    <property type="entry name" value="Integrase-like_cat_sf"/>
</dbReference>
<dbReference type="GO" id="GO:0003677">
    <property type="term" value="F:DNA binding"/>
    <property type="evidence" value="ECO:0007669"/>
    <property type="project" value="UniProtKB-KW"/>
</dbReference>
<accession>A0AA38UY96</accession>
<dbReference type="EMBL" id="MU801899">
    <property type="protein sequence ID" value="KAJ3989352.1"/>
    <property type="molecule type" value="Genomic_DNA"/>
</dbReference>
<comment type="caution">
    <text evidence="3">The sequence shown here is derived from an EMBL/GenBank/DDBJ whole genome shotgun (WGS) entry which is preliminary data.</text>
</comment>
<reference evidence="3" key="1">
    <citation type="submission" date="2022-08" db="EMBL/GenBank/DDBJ databases">
        <authorList>
            <consortium name="DOE Joint Genome Institute"/>
            <person name="Min B."/>
            <person name="Riley R."/>
            <person name="Sierra-Patev S."/>
            <person name="Naranjo-Ortiz M."/>
            <person name="Looney B."/>
            <person name="Konkel Z."/>
            <person name="Slot J.C."/>
            <person name="Sakamoto Y."/>
            <person name="Steenwyk J.L."/>
            <person name="Rokas A."/>
            <person name="Carro J."/>
            <person name="Camarero S."/>
            <person name="Ferreira P."/>
            <person name="Molpeceres G."/>
            <person name="Ruiz-Duenas F.J."/>
            <person name="Serrano A."/>
            <person name="Henrissat B."/>
            <person name="Drula E."/>
            <person name="Hughes K.W."/>
            <person name="Mata J.L."/>
            <person name="Ishikawa N.K."/>
            <person name="Vargas-Isla R."/>
            <person name="Ushijima S."/>
            <person name="Smith C.A."/>
            <person name="Ahrendt S."/>
            <person name="Andreopoulos W."/>
            <person name="He G."/>
            <person name="Labutti K."/>
            <person name="Lipzen A."/>
            <person name="Ng V."/>
            <person name="Sandor L."/>
            <person name="Barry K."/>
            <person name="Martinez A.T."/>
            <person name="Xiao Y."/>
            <person name="Gibbons J.G."/>
            <person name="Terashima K."/>
            <person name="Hibbett D.S."/>
            <person name="Grigoriev I.V."/>
        </authorList>
    </citation>
    <scope>NUCLEOTIDE SEQUENCE</scope>
    <source>
        <strain evidence="3">TFB7829</strain>
    </source>
</reference>
<dbReference type="SUPFAM" id="SSF47823">
    <property type="entry name" value="lambda integrase-like, N-terminal domain"/>
    <property type="match status" value="1"/>
</dbReference>
<dbReference type="AlphaFoldDB" id="A0AA38UY96"/>
<name>A0AA38UY96_9AGAR</name>
<dbReference type="InterPro" id="IPR011010">
    <property type="entry name" value="DNA_brk_join_enz"/>
</dbReference>
<dbReference type="Gene3D" id="1.10.443.10">
    <property type="entry name" value="Intergrase catalytic core"/>
    <property type="match status" value="1"/>
</dbReference>
<evidence type="ECO:0008006" key="5">
    <source>
        <dbReference type="Google" id="ProtNLM"/>
    </source>
</evidence>
<dbReference type="SUPFAM" id="SSF56349">
    <property type="entry name" value="DNA breaking-rejoining enzymes"/>
    <property type="match status" value="1"/>
</dbReference>